<feature type="transmembrane region" description="Helical" evidence="5">
    <location>
        <begin position="176"/>
        <end position="195"/>
    </location>
</feature>
<evidence type="ECO:0000313" key="7">
    <source>
        <dbReference type="EMBL" id="RGD74616.1"/>
    </source>
</evidence>
<dbReference type="PANTHER" id="PTHR43229:SF2">
    <property type="entry name" value="NODULATION PROTEIN J"/>
    <property type="match status" value="1"/>
</dbReference>
<dbReference type="InterPro" id="IPR051784">
    <property type="entry name" value="Nod_factor_ABC_transporter"/>
</dbReference>
<dbReference type="Proteomes" id="UP000261212">
    <property type="component" value="Unassembled WGS sequence"/>
</dbReference>
<feature type="transmembrane region" description="Helical" evidence="5">
    <location>
        <begin position="20"/>
        <end position="37"/>
    </location>
</feature>
<evidence type="ECO:0000256" key="1">
    <source>
        <dbReference type="ARBA" id="ARBA00004141"/>
    </source>
</evidence>
<dbReference type="PANTHER" id="PTHR43229">
    <property type="entry name" value="NODULATION PROTEIN J"/>
    <property type="match status" value="1"/>
</dbReference>
<organism evidence="7 8">
    <name type="scientific">Anaerofustis stercorihominis</name>
    <dbReference type="NCBI Taxonomy" id="214853"/>
    <lineage>
        <taxon>Bacteria</taxon>
        <taxon>Bacillati</taxon>
        <taxon>Bacillota</taxon>
        <taxon>Clostridia</taxon>
        <taxon>Eubacteriales</taxon>
        <taxon>Eubacteriaceae</taxon>
        <taxon>Anaerofustis</taxon>
    </lineage>
</organism>
<evidence type="ECO:0000256" key="3">
    <source>
        <dbReference type="ARBA" id="ARBA00022989"/>
    </source>
</evidence>
<dbReference type="AlphaFoldDB" id="A0A3E3DZW8"/>
<dbReference type="PIRSF" id="PIRSF006648">
    <property type="entry name" value="DrrB"/>
    <property type="match status" value="1"/>
</dbReference>
<evidence type="ECO:0000313" key="8">
    <source>
        <dbReference type="Proteomes" id="UP000261212"/>
    </source>
</evidence>
<protein>
    <submittedName>
        <fullName evidence="7">ABC transporter permease</fullName>
    </submittedName>
</protein>
<evidence type="ECO:0000256" key="2">
    <source>
        <dbReference type="ARBA" id="ARBA00022692"/>
    </source>
</evidence>
<dbReference type="EMBL" id="QUSM01000003">
    <property type="protein sequence ID" value="RGD74616.1"/>
    <property type="molecule type" value="Genomic_DNA"/>
</dbReference>
<evidence type="ECO:0000256" key="5">
    <source>
        <dbReference type="SAM" id="Phobius"/>
    </source>
</evidence>
<feature type="transmembrane region" description="Helical" evidence="5">
    <location>
        <begin position="103"/>
        <end position="126"/>
    </location>
</feature>
<feature type="transmembrane region" description="Helical" evidence="5">
    <location>
        <begin position="57"/>
        <end position="82"/>
    </location>
</feature>
<feature type="transmembrane region" description="Helical" evidence="5">
    <location>
        <begin position="260"/>
        <end position="281"/>
    </location>
</feature>
<comment type="subcellular location">
    <subcellularLocation>
        <location evidence="1">Membrane</location>
        <topology evidence="1">Multi-pass membrane protein</topology>
    </subcellularLocation>
</comment>
<dbReference type="InterPro" id="IPR013525">
    <property type="entry name" value="ABC2_TM"/>
</dbReference>
<evidence type="ECO:0000259" key="6">
    <source>
        <dbReference type="PROSITE" id="PS51012"/>
    </source>
</evidence>
<proteinExistence type="predicted"/>
<evidence type="ECO:0000256" key="4">
    <source>
        <dbReference type="ARBA" id="ARBA00023136"/>
    </source>
</evidence>
<reference evidence="7 8" key="1">
    <citation type="submission" date="2018-08" db="EMBL/GenBank/DDBJ databases">
        <title>A genome reference for cultivated species of the human gut microbiota.</title>
        <authorList>
            <person name="Zou Y."/>
            <person name="Xue W."/>
            <person name="Luo G."/>
        </authorList>
    </citation>
    <scope>NUCLEOTIDE SEQUENCE [LARGE SCALE GENOMIC DNA]</scope>
    <source>
        <strain evidence="7 8">AM25-6</strain>
    </source>
</reference>
<feature type="transmembrane region" description="Helical" evidence="5">
    <location>
        <begin position="146"/>
        <end position="169"/>
    </location>
</feature>
<dbReference type="Pfam" id="PF12698">
    <property type="entry name" value="ABC2_membrane_3"/>
    <property type="match status" value="1"/>
</dbReference>
<feature type="domain" description="ABC transmembrane type-2" evidence="6">
    <location>
        <begin position="17"/>
        <end position="284"/>
    </location>
</feature>
<keyword evidence="2 5" id="KW-0812">Transmembrane</keyword>
<name>A0A3E3DZW8_9FIRM</name>
<keyword evidence="3 5" id="KW-1133">Transmembrane helix</keyword>
<dbReference type="InterPro" id="IPR047817">
    <property type="entry name" value="ABC2_TM_bact-type"/>
</dbReference>
<dbReference type="GeneID" id="97999370"/>
<gene>
    <name evidence="7" type="ORF">DW687_07615</name>
</gene>
<comment type="caution">
    <text evidence="7">The sequence shown here is derived from an EMBL/GenBank/DDBJ whole genome shotgun (WGS) entry which is preliminary data.</text>
</comment>
<dbReference type="PROSITE" id="PS51012">
    <property type="entry name" value="ABC_TM2"/>
    <property type="match status" value="1"/>
</dbReference>
<dbReference type="RefSeq" id="WP_007048872.1">
    <property type="nucleotide sequence ID" value="NZ_CABKNJ010000005.1"/>
</dbReference>
<keyword evidence="4 5" id="KW-0472">Membrane</keyword>
<sequence>MINIAKRNLKIYFRQKSTVFFSLMSVFIIILLYVLFLGKNLTSSLDANGINGVENLVNSWVMAGIISVASITTTMGAFNVMVEDRVKNLSKDFFSSPIKKVTIVGGYVLSSYIVGFIMSVITFIAAEVYISISGGEILSFTSVLKVLGIILISVFMSSSLVFFIVSFFYSQGAFSTASTIIGTLIGFVTGIYFPISVLSNSMQWLIKLFPLSHSAALLRQVMMTEPIRISFENAGILRVNEFKESMGIILKFGDYTLTPAMHILILLVVGIIFFILAVLNISRKSKRV</sequence>
<accession>A0A3E3DZW8</accession>
<dbReference type="GO" id="GO:0140359">
    <property type="term" value="F:ABC-type transporter activity"/>
    <property type="evidence" value="ECO:0007669"/>
    <property type="project" value="InterPro"/>
</dbReference>
<dbReference type="InterPro" id="IPR000412">
    <property type="entry name" value="ABC_2_transport"/>
</dbReference>
<dbReference type="GO" id="GO:0043190">
    <property type="term" value="C:ATP-binding cassette (ABC) transporter complex"/>
    <property type="evidence" value="ECO:0007669"/>
    <property type="project" value="InterPro"/>
</dbReference>